<accession>A0A0V0HAM7</accession>
<dbReference type="EMBL" id="GEDG01022426">
    <property type="protein sequence ID" value="JAP17516.1"/>
    <property type="molecule type" value="Transcribed_RNA"/>
</dbReference>
<evidence type="ECO:0000313" key="1">
    <source>
        <dbReference type="EMBL" id="JAP17516.1"/>
    </source>
</evidence>
<name>A0A0V0HAM7_SOLCH</name>
<organism evidence="1">
    <name type="scientific">Solanum chacoense</name>
    <name type="common">Chaco potato</name>
    <dbReference type="NCBI Taxonomy" id="4108"/>
    <lineage>
        <taxon>Eukaryota</taxon>
        <taxon>Viridiplantae</taxon>
        <taxon>Streptophyta</taxon>
        <taxon>Embryophyta</taxon>
        <taxon>Tracheophyta</taxon>
        <taxon>Spermatophyta</taxon>
        <taxon>Magnoliopsida</taxon>
        <taxon>eudicotyledons</taxon>
        <taxon>Gunneridae</taxon>
        <taxon>Pentapetalae</taxon>
        <taxon>asterids</taxon>
        <taxon>lamiids</taxon>
        <taxon>Solanales</taxon>
        <taxon>Solanaceae</taxon>
        <taxon>Solanoideae</taxon>
        <taxon>Solaneae</taxon>
        <taxon>Solanum</taxon>
    </lineage>
</organism>
<dbReference type="AlphaFoldDB" id="A0A0V0HAM7"/>
<proteinExistence type="predicted"/>
<sequence length="64" mass="7730">MVLSFPPCLEDLSKNYQSQKREKSFSKTFSNSTIHDFSWFYTTSSFDPHIYKHIYVSRFPRKSR</sequence>
<protein>
    <submittedName>
        <fullName evidence="1">Putative ovule protein</fullName>
    </submittedName>
</protein>
<reference evidence="1" key="1">
    <citation type="submission" date="2015-12" db="EMBL/GenBank/DDBJ databases">
        <title>Gene expression during late stages of embryo sac development: a critical building block for successful pollen-pistil interactions.</title>
        <authorList>
            <person name="Liu Y."/>
            <person name="Joly V."/>
            <person name="Sabar M."/>
            <person name="Matton D.P."/>
        </authorList>
    </citation>
    <scope>NUCLEOTIDE SEQUENCE</scope>
</reference>